<feature type="compositionally biased region" description="Low complexity" evidence="1">
    <location>
        <begin position="196"/>
        <end position="205"/>
    </location>
</feature>
<sequence>MDQQLSAEAEALVPKFRDAAERMRSGRLLEPPEALSLMQQFVDLFPAMKGAALGARLLAHDSFPAALLGLLAAALRLDVRSSPDACSVALNAHNDLCAAASTAAGALVVDSGGDCPLPPEALDFATRLLRTQALQCYSRLLAAATEDVQAAGTGASLRAARIIRGAAFLVIRLADVARRSMADGSSEAGAAPVSGAARQRQQQQQQQQARGLAYAGELAAVLRGSCVAEHLARAALHRHLRLGEAAEATVLEALYACMALFDMHDAYCKAGLSDEPAASSLRGALGGRCVRHLALSSALAALCAADGGPSYGLPAELLLGLPVFDNSSLPADVRQRQGVRELNGVTISLSLSVLELTLRGEPALPPPPGRRAAVALLLRLGRLGVESGRVWAEVDAGSAPGQREESGDGGQCPAGRAPIRPPPGSLGGGGVAGGGSVAVGGSNDIGGGGNGGSSISEGSRGSGGSGGGGGSVGGGDNRRRQQRQQGRALVGRCVRHLALSSALAALCAADGGPSYGLPEELLLRLPVFGNGTSPVDLRQRQGVQELNGMTIRLSLEILGLSLDSEPIPTPPPGRRAAVALLLRLGRLGVESGRVWAEMDAGSAPGEQERWQQRPKRRVVRSRAGRMRSRLSGGS</sequence>
<organism evidence="2 3">
    <name type="scientific">Tetrabaena socialis</name>
    <dbReference type="NCBI Taxonomy" id="47790"/>
    <lineage>
        <taxon>Eukaryota</taxon>
        <taxon>Viridiplantae</taxon>
        <taxon>Chlorophyta</taxon>
        <taxon>core chlorophytes</taxon>
        <taxon>Chlorophyceae</taxon>
        <taxon>CS clade</taxon>
        <taxon>Chlamydomonadales</taxon>
        <taxon>Tetrabaenaceae</taxon>
        <taxon>Tetrabaena</taxon>
    </lineage>
</organism>
<evidence type="ECO:0000256" key="1">
    <source>
        <dbReference type="SAM" id="MobiDB-lite"/>
    </source>
</evidence>
<keyword evidence="3" id="KW-1185">Reference proteome</keyword>
<evidence type="ECO:0000313" key="3">
    <source>
        <dbReference type="Proteomes" id="UP000236333"/>
    </source>
</evidence>
<feature type="region of interest" description="Disordered" evidence="1">
    <location>
        <begin position="396"/>
        <end position="487"/>
    </location>
</feature>
<feature type="compositionally biased region" description="Basic residues" evidence="1">
    <location>
        <begin position="612"/>
        <end position="628"/>
    </location>
</feature>
<evidence type="ECO:0000313" key="2">
    <source>
        <dbReference type="EMBL" id="PNH03351.1"/>
    </source>
</evidence>
<dbReference type="AlphaFoldDB" id="A0A2J7ZSV7"/>
<feature type="compositionally biased region" description="Gly residues" evidence="1">
    <location>
        <begin position="460"/>
        <end position="475"/>
    </location>
</feature>
<protein>
    <submittedName>
        <fullName evidence="2">Uncharacterized protein</fullName>
    </submittedName>
</protein>
<comment type="caution">
    <text evidence="2">The sequence shown here is derived from an EMBL/GenBank/DDBJ whole genome shotgun (WGS) entry which is preliminary data.</text>
</comment>
<feature type="region of interest" description="Disordered" evidence="1">
    <location>
        <begin position="599"/>
        <end position="634"/>
    </location>
</feature>
<feature type="compositionally biased region" description="Gly residues" evidence="1">
    <location>
        <begin position="425"/>
        <end position="452"/>
    </location>
</feature>
<accession>A0A2J7ZSV7</accession>
<feature type="region of interest" description="Disordered" evidence="1">
    <location>
        <begin position="185"/>
        <end position="205"/>
    </location>
</feature>
<proteinExistence type="predicted"/>
<gene>
    <name evidence="2" type="ORF">TSOC_010566</name>
</gene>
<name>A0A2J7ZSV7_9CHLO</name>
<dbReference type="EMBL" id="PGGS01000514">
    <property type="protein sequence ID" value="PNH03351.1"/>
    <property type="molecule type" value="Genomic_DNA"/>
</dbReference>
<reference evidence="2 3" key="1">
    <citation type="journal article" date="2017" name="Mol. Biol. Evol.">
        <title>The 4-celled Tetrabaena socialis nuclear genome reveals the essential components for genetic control of cell number at the origin of multicellularity in the volvocine lineage.</title>
        <authorList>
            <person name="Featherston J."/>
            <person name="Arakaki Y."/>
            <person name="Hanschen E.R."/>
            <person name="Ferris P.J."/>
            <person name="Michod R.E."/>
            <person name="Olson B.J.S.C."/>
            <person name="Nozaki H."/>
            <person name="Durand P.M."/>
        </authorList>
    </citation>
    <scope>NUCLEOTIDE SEQUENCE [LARGE SCALE GENOMIC DNA]</scope>
    <source>
        <strain evidence="2 3">NIES-571</strain>
    </source>
</reference>
<dbReference type="Proteomes" id="UP000236333">
    <property type="component" value="Unassembled WGS sequence"/>
</dbReference>